<evidence type="ECO:0000313" key="1">
    <source>
        <dbReference type="EMBL" id="KAI2382211.1"/>
    </source>
</evidence>
<organism evidence="1">
    <name type="scientific">Ophidiomyces ophidiicola</name>
    <dbReference type="NCBI Taxonomy" id="1387563"/>
    <lineage>
        <taxon>Eukaryota</taxon>
        <taxon>Fungi</taxon>
        <taxon>Dikarya</taxon>
        <taxon>Ascomycota</taxon>
        <taxon>Pezizomycotina</taxon>
        <taxon>Eurotiomycetes</taxon>
        <taxon>Eurotiomycetidae</taxon>
        <taxon>Onygenales</taxon>
        <taxon>Onygenaceae</taxon>
        <taxon>Ophidiomyces</taxon>
    </lineage>
</organism>
<reference evidence="1" key="1">
    <citation type="journal article" date="2022" name="bioRxiv">
        <title>Population genetic analysis of Ophidiomyces ophidiicola, the causative agent of snake fungal disease, indicates recent introductions to the USA.</title>
        <authorList>
            <person name="Ladner J.T."/>
            <person name="Palmer J.M."/>
            <person name="Ettinger C.L."/>
            <person name="Stajich J.E."/>
            <person name="Farrell T.M."/>
            <person name="Glorioso B.M."/>
            <person name="Lawson B."/>
            <person name="Price S.J."/>
            <person name="Stengle A.G."/>
            <person name="Grear D.A."/>
            <person name="Lorch J.M."/>
        </authorList>
    </citation>
    <scope>NUCLEOTIDE SEQUENCE</scope>
    <source>
        <strain evidence="1">NWHC 24266-5</strain>
    </source>
</reference>
<comment type="caution">
    <text evidence="1">The sequence shown here is derived from an EMBL/GenBank/DDBJ whole genome shotgun (WGS) entry which is preliminary data.</text>
</comment>
<proteinExistence type="predicted"/>
<gene>
    <name evidence="1" type="ORF">LOY88_006221</name>
</gene>
<accession>A0ACB8UQR3</accession>
<sequence>MLHLGLPRNSTLCLEYQVSLLDVIPEYISLGHMLPQEIQPEWMKNAVHLMLHSAVEQVLILGETKVDKLAEGGPAKGMDPPSGYRKILFTSFGKRRLRRKSKAALCRVSLFELEGHILELLEDAMSVLEAPLLRRLELENAGWCECEREQLS</sequence>
<protein>
    <submittedName>
        <fullName evidence="1">Uncharacterized protein</fullName>
    </submittedName>
</protein>
<name>A0ACB8UQR3_9EURO</name>
<dbReference type="EMBL" id="JALBCA010000137">
    <property type="protein sequence ID" value="KAI2382211.1"/>
    <property type="molecule type" value="Genomic_DNA"/>
</dbReference>